<reference evidence="4 5" key="1">
    <citation type="submission" date="2020-07" db="EMBL/GenBank/DDBJ databases">
        <title>non toxigenic Corynebacterium sp. nov from a clinical source.</title>
        <authorList>
            <person name="Bernier A.-M."/>
            <person name="Bernard K."/>
        </authorList>
    </citation>
    <scope>NUCLEOTIDE SEQUENCE [LARGE SCALE GENOMIC DNA]</scope>
    <source>
        <strain evidence="5">NML 93-0612</strain>
    </source>
</reference>
<dbReference type="Proteomes" id="UP000515570">
    <property type="component" value="Chromosome"/>
</dbReference>
<keyword evidence="1" id="KW-0812">Transmembrane</keyword>
<gene>
    <name evidence="4" type="ORF">HW450_09780</name>
</gene>
<evidence type="ECO:0000313" key="4">
    <source>
        <dbReference type="EMBL" id="QMV84639.1"/>
    </source>
</evidence>
<feature type="signal peptide" evidence="2">
    <location>
        <begin position="1"/>
        <end position="27"/>
    </location>
</feature>
<evidence type="ECO:0000313" key="5">
    <source>
        <dbReference type="Proteomes" id="UP000515570"/>
    </source>
</evidence>
<dbReference type="EMBL" id="CP059833">
    <property type="protein sequence ID" value="QMV84639.1"/>
    <property type="molecule type" value="Genomic_DNA"/>
</dbReference>
<dbReference type="InterPro" id="IPR046022">
    <property type="entry name" value="DUF5979"/>
</dbReference>
<keyword evidence="5" id="KW-1185">Reference proteome</keyword>
<evidence type="ECO:0000256" key="1">
    <source>
        <dbReference type="SAM" id="Phobius"/>
    </source>
</evidence>
<feature type="chain" id="PRO_5028968420" description="DUF5979 domain-containing protein" evidence="2">
    <location>
        <begin position="28"/>
        <end position="2023"/>
    </location>
</feature>
<protein>
    <recommendedName>
        <fullName evidence="3">DUF5979 domain-containing protein</fullName>
    </recommendedName>
</protein>
<accession>A0A7G5FDE8</accession>
<sequence length="2023" mass="215248">MTTRTRINAFLAIVLCTLAMAGFPVVADRLPQAEAVTPATPPSNQSWSSSAWKYKDCSFRKSAGDATAEAFSDELCWIDQKEALGLGSTPKQVTKDLGRYTLTYMLSQVGEQPASQTGRIAVGTTASTALAPGVTTGFAYVDDSSLFGNTINGVSYFVPESGDSNRPVIKTNHDATWSRKFRFVYDQIKLIDKATGQQVPNPRFMVADAQQTARGTGSEVLTVHEPSEEVFAGPVARFTPALKNYSPACSVETNQENTFGPVPDPKWYARHNIGPADFGCLEWSGLVLSSNSQKAGMYLVSVPNATRIEVSTYSWSTQAFALALDFGRMRGNVAADTQQEKLATGQETSFDFTMGVRAGNATIPAPWQGPDTYTQVTRSLNMDAKNGLSSLDPQVFASTASGSQADQVFNRYDTVWTCTIPGRTDTIKTGSVPAGYKLTNDPATKKSELIADNPDNKPITCTVNWTPKFIPATLTLGKIREGSASSYNEFVDKTFEISYSCVPPHHGSKTDQQASDEFTKAYPTVKLTDTKKLKSGDTVDIAGLPSGAICNITEAESAKPAPDSGVDHALSWAGGSELAPSAGATLPARTVTLVPLGTGATSNSVRATNKYTAHTGTVNLSKTVLGDPVGSVIIGPRTYNFDINCPDANFRKTVELTLNGTNSLSGTTTLNGVPTGRNCTITPLTGLSDKERQTVKFDKRVLNVGANADVQPNSFDAYPFTIPDYPSGGAPTSINIDITTTYSWKTVPLTVSKHVTGPAAEKATGEYPAFSVNYECAVPGDASSNKSGVVELPADGTAVTIPEIRVGAECRVWEPPLAAGQQVDLSKTRVAGSKLDGTETVLDNAEAQSTAVITAVDSADPNQNKVVVTNAFRNKLGTVDVTKIVNAAGLTTELPASYDLGFDCGARSVEVAGNVRSVALRGTVNVSPNGTRTLSFKDSDAELAKAVNDAAGNMQVPYGNTCTFSETRPELTTTGILWSTDVNSVKVTVSGPTQTATVTNTYTASGDGLTITRVVAANPQMAGTLSYQLSCTNNGQPLVLPGDGAFQLADGENKQFSATDIPAGSECSLKADTYMPADKTRTVDGVTFPIRWTWEATFPENALGTEATLSGDSDSTSLSVPSIVVGDKSVVTITSSYDYVWTTYSAEKQVAFPGPSLISEERQRVAKDREFVVHFPCVAPYGETGNRAATLVDGKVTFTSRGIPVGSKCTAYEETAFTPAGVDLTQEVSFNGSPYVSALDQKATYIIKDSAANNKFTFRNSYKRRTTSVELNKIANTPIDLKAYENQFHTHAFTMTCVDPLVESRPALTTFNGSIQGEGQWVVEGVPVGAECQITGDNFGRLDLKETSDGRDLQTHLRPNSVDWDLTRNDATSLHDDKLPNDTTTSMFFATEDGSNVVNLTNNYEIIPAKLDFSKKITAANQAELDEVTKGGAVEFSYRCEGVGYTKGVIGPKLGSNLDVMLPNKITVDQFTETVSNPDGTVSKVYRPNFDLVVSSGALCTFTEVGASTDAVGFTKAVSINGEQGTSLEQRIVENSDQLQAFNFDNNYSRKMVPVRLVALKEGFLDGVSPEGYHLNVKCDDGRQTTAEVVQTLNQAQTTVSVTDATPPVAGQIVNLPAGSSCSLTVSGASLAALPTLEVTQGTRTPFIQFGDWVGHKKSDTNPTVSNPNIAPADVTAAMKQYEHKFVVPSDAVTTADGEVMTVAADVYYPQDTVDVTFTKEMAGSPEGTPSFEFSTNCIAGNSFTLSAGNSVKLPNVPVTKTCSFTEINDSLDNAQPILEVTSHGDRLGNIQVSNAFTEQDTAELHSVSAAVLPVTSATDTSSGGAPWSLVATNKYPALKITKRIAGAPISSVTGAVADMALIPHTQDSMEFTYTVENKGAIDLTKLSFVEPGLAGRTVIQPDGTEVTIDAEGNIPSEVCTLSGTDLNSGATATCTFTVKITEPHDQNFTYKPSDGKVTVTGTASAGVITASDSFGAFRPMDSLAWALPETGVQTLVWVLILGLLILGYGVYRWRRDREEEDS</sequence>
<proteinExistence type="predicted"/>
<dbReference type="RefSeq" id="WP_182385447.1">
    <property type="nucleotide sequence ID" value="NZ_CP059833.1"/>
</dbReference>
<feature type="transmembrane region" description="Helical" evidence="1">
    <location>
        <begin position="1995"/>
        <end position="2012"/>
    </location>
</feature>
<organism evidence="4 5">
    <name type="scientific">Corynebacterium hindlerae</name>
    <dbReference type="NCBI Taxonomy" id="699041"/>
    <lineage>
        <taxon>Bacteria</taxon>
        <taxon>Bacillati</taxon>
        <taxon>Actinomycetota</taxon>
        <taxon>Actinomycetes</taxon>
        <taxon>Mycobacteriales</taxon>
        <taxon>Corynebacteriaceae</taxon>
        <taxon>Corynebacterium</taxon>
    </lineage>
</organism>
<feature type="domain" description="DUF5979" evidence="3">
    <location>
        <begin position="477"/>
        <end position="612"/>
    </location>
</feature>
<evidence type="ECO:0000256" key="2">
    <source>
        <dbReference type="SAM" id="SignalP"/>
    </source>
</evidence>
<feature type="domain" description="DUF5979" evidence="3">
    <location>
        <begin position="619"/>
        <end position="696"/>
    </location>
</feature>
<feature type="domain" description="DUF5979" evidence="3">
    <location>
        <begin position="1010"/>
        <end position="1086"/>
    </location>
</feature>
<feature type="domain" description="DUF5979" evidence="3">
    <location>
        <begin position="879"/>
        <end position="1003"/>
    </location>
</feature>
<keyword evidence="1" id="KW-1133">Transmembrane helix</keyword>
<keyword evidence="1" id="KW-0472">Membrane</keyword>
<evidence type="ECO:0000259" key="3">
    <source>
        <dbReference type="Pfam" id="PF19407"/>
    </source>
</evidence>
<feature type="domain" description="DUF5979" evidence="3">
    <location>
        <begin position="749"/>
        <end position="872"/>
    </location>
</feature>
<dbReference type="Pfam" id="PF19407">
    <property type="entry name" value="DUF5979"/>
    <property type="match status" value="6"/>
</dbReference>
<feature type="domain" description="DUF5979" evidence="3">
    <location>
        <begin position="1166"/>
        <end position="1262"/>
    </location>
</feature>
<name>A0A7G5FDE8_9CORY</name>
<keyword evidence="2" id="KW-0732">Signal</keyword>